<dbReference type="RefSeq" id="WP_127190415.1">
    <property type="nucleotide sequence ID" value="NZ_RZNY01000002.1"/>
</dbReference>
<dbReference type="OrthoDB" id="2632514at2"/>
<sequence>MKLFKGRHLGTSLKQEAFIDTPLGDISLKLFVEELTYVPNKRFALPNGGTLYGYYYDQFDAELVICKPKLYIPSHMVVDNSQAAVFRVKPNNTVHSCDFVAEWEKGYNWEMFGGNSGQYLESVEYKNRLIRLHLGTQDGEELMNRKINGDMIPNSLKLHSDIERFNFIEYINHGFRIPFNQILKDEICQVHFIVAWTKNIADDVSTWFAVDQLTKNILEGEELI</sequence>
<name>A0A433YDN2_9BACL</name>
<dbReference type="AlphaFoldDB" id="A0A433YDN2"/>
<proteinExistence type="predicted"/>
<evidence type="ECO:0000313" key="1">
    <source>
        <dbReference type="EMBL" id="RUT47996.1"/>
    </source>
</evidence>
<protein>
    <submittedName>
        <fullName evidence="1">Uncharacterized protein</fullName>
    </submittedName>
</protein>
<organism evidence="1 2">
    <name type="scientific">Paenibacillus anaericanus</name>
    <dbReference type="NCBI Taxonomy" id="170367"/>
    <lineage>
        <taxon>Bacteria</taxon>
        <taxon>Bacillati</taxon>
        <taxon>Bacillota</taxon>
        <taxon>Bacilli</taxon>
        <taxon>Bacillales</taxon>
        <taxon>Paenibacillaceae</taxon>
        <taxon>Paenibacillus</taxon>
    </lineage>
</organism>
<accession>A0A433YDN2</accession>
<keyword evidence="2" id="KW-1185">Reference proteome</keyword>
<dbReference type="Proteomes" id="UP000279446">
    <property type="component" value="Unassembled WGS sequence"/>
</dbReference>
<dbReference type="EMBL" id="RZNY01000002">
    <property type="protein sequence ID" value="RUT47996.1"/>
    <property type="molecule type" value="Genomic_DNA"/>
</dbReference>
<comment type="caution">
    <text evidence="1">The sequence shown here is derived from an EMBL/GenBank/DDBJ whole genome shotgun (WGS) entry which is preliminary data.</text>
</comment>
<evidence type="ECO:0000313" key="2">
    <source>
        <dbReference type="Proteomes" id="UP000279446"/>
    </source>
</evidence>
<gene>
    <name evidence="1" type="ORF">EJP82_02310</name>
</gene>
<reference evidence="1 2" key="1">
    <citation type="submission" date="2018-12" db="EMBL/GenBank/DDBJ databases">
        <authorList>
            <person name="Sun L."/>
            <person name="Chen Z."/>
        </authorList>
    </citation>
    <scope>NUCLEOTIDE SEQUENCE [LARGE SCALE GENOMIC DNA]</scope>
    <source>
        <strain evidence="1 2">DSM 15890</strain>
    </source>
</reference>